<dbReference type="InterPro" id="IPR042099">
    <property type="entry name" value="ANL_N_sf"/>
</dbReference>
<protein>
    <submittedName>
        <fullName evidence="17">Non-ribosomal peptide synthetase</fullName>
    </submittedName>
</protein>
<dbReference type="PROSITE" id="PS52019">
    <property type="entry name" value="PKS_MFAS_DH"/>
    <property type="match status" value="2"/>
</dbReference>
<feature type="compositionally biased region" description="Low complexity" evidence="13">
    <location>
        <begin position="4577"/>
        <end position="4587"/>
    </location>
</feature>
<dbReference type="GO" id="GO:0005737">
    <property type="term" value="C:cytoplasm"/>
    <property type="evidence" value="ECO:0007669"/>
    <property type="project" value="UniProtKB-SubCell"/>
</dbReference>
<dbReference type="InterPro" id="IPR013217">
    <property type="entry name" value="Methyltransf_12"/>
</dbReference>
<comment type="function">
    <text evidence="11">Involved in production of the polyketide antibiotic thailandamide.</text>
</comment>
<dbReference type="SUPFAM" id="SSF47336">
    <property type="entry name" value="ACP-like"/>
    <property type="match status" value="5"/>
</dbReference>
<dbReference type="EMBL" id="PDDY01000001">
    <property type="protein sequence ID" value="PEH41360.1"/>
    <property type="molecule type" value="Genomic_DNA"/>
</dbReference>
<dbReference type="InterPro" id="IPR009081">
    <property type="entry name" value="PP-bd_ACP"/>
</dbReference>
<feature type="region of interest" description="N-terminal hotdog fold" evidence="12">
    <location>
        <begin position="1804"/>
        <end position="1929"/>
    </location>
</feature>
<dbReference type="InterPro" id="IPR050091">
    <property type="entry name" value="PKS_NRPS_Biosynth_Enz"/>
</dbReference>
<dbReference type="Pfam" id="PF02801">
    <property type="entry name" value="Ketoacyl-synt_C"/>
    <property type="match status" value="2"/>
</dbReference>
<keyword evidence="7" id="KW-0808">Transferase</keyword>
<dbReference type="Gene3D" id="3.40.47.10">
    <property type="match status" value="2"/>
</dbReference>
<feature type="compositionally biased region" description="Low complexity" evidence="13">
    <location>
        <begin position="2688"/>
        <end position="2708"/>
    </location>
</feature>
<dbReference type="InterPro" id="IPR016039">
    <property type="entry name" value="Thiolase-like"/>
</dbReference>
<dbReference type="CDD" id="cd00833">
    <property type="entry name" value="PKS"/>
    <property type="match status" value="2"/>
</dbReference>
<comment type="caution">
    <text evidence="17">The sequence shown here is derived from an EMBL/GenBank/DDBJ whole genome shotgun (WGS) entry which is preliminary data.</text>
</comment>
<dbReference type="InterPro" id="IPR020807">
    <property type="entry name" value="PKS_DH"/>
</dbReference>
<dbReference type="PROSITE" id="PS00012">
    <property type="entry name" value="PHOSPHOPANTETHEINE"/>
    <property type="match status" value="1"/>
</dbReference>
<dbReference type="InterPro" id="IPR018201">
    <property type="entry name" value="Ketoacyl_synth_AS"/>
</dbReference>
<feature type="region of interest" description="C-terminal hotdog fold" evidence="12">
    <location>
        <begin position="3479"/>
        <end position="3634"/>
    </location>
</feature>
<dbReference type="Gene3D" id="1.10.1240.100">
    <property type="match status" value="1"/>
</dbReference>
<dbReference type="InterPro" id="IPR036291">
    <property type="entry name" value="NAD(P)-bd_dom_sf"/>
</dbReference>
<evidence type="ECO:0000256" key="2">
    <source>
        <dbReference type="ARBA" id="ARBA00004496"/>
    </source>
</evidence>
<feature type="active site" description="Proton acceptor; for dehydratase activity" evidence="12">
    <location>
        <position position="1833"/>
    </location>
</feature>
<comment type="subcellular location">
    <subcellularLocation>
        <location evidence="2">Cytoplasm</location>
    </subcellularLocation>
</comment>
<dbReference type="Pfam" id="PF08659">
    <property type="entry name" value="KR"/>
    <property type="match status" value="2"/>
</dbReference>
<dbReference type="Pfam" id="PF00501">
    <property type="entry name" value="AMP-binding"/>
    <property type="match status" value="1"/>
</dbReference>
<dbReference type="InterPro" id="IPR049552">
    <property type="entry name" value="PKS_DH_N"/>
</dbReference>
<evidence type="ECO:0000256" key="13">
    <source>
        <dbReference type="SAM" id="MobiDB-lite"/>
    </source>
</evidence>
<feature type="active site" description="Proton donor; for dehydratase activity" evidence="12">
    <location>
        <position position="3542"/>
    </location>
</feature>
<feature type="region of interest" description="C-terminal hotdog fold" evidence="12">
    <location>
        <begin position="1945"/>
        <end position="2087"/>
    </location>
</feature>
<dbReference type="Gene3D" id="3.40.50.12780">
    <property type="entry name" value="N-terminal domain of ligase-like"/>
    <property type="match status" value="1"/>
</dbReference>
<dbReference type="FunFam" id="1.10.1200.10:FF:000019">
    <property type="entry name" value="Phenolpthiocerol synthesis type-I polyketide synthase PPSA"/>
    <property type="match status" value="3"/>
</dbReference>
<dbReference type="InterPro" id="IPR013968">
    <property type="entry name" value="PKS_KR"/>
</dbReference>
<dbReference type="Pfam" id="PF21089">
    <property type="entry name" value="PKS_DH_N"/>
    <property type="match status" value="2"/>
</dbReference>
<feature type="domain" description="Carrier" evidence="14">
    <location>
        <begin position="1054"/>
        <end position="1130"/>
    </location>
</feature>
<dbReference type="InterPro" id="IPR020806">
    <property type="entry name" value="PKS_PP-bd"/>
</dbReference>
<keyword evidence="6" id="KW-0597">Phosphoprotein</keyword>
<dbReference type="RefSeq" id="WP_098151541.1">
    <property type="nucleotide sequence ID" value="NZ_CP065596.1"/>
</dbReference>
<dbReference type="InterPro" id="IPR049900">
    <property type="entry name" value="PKS_mFAS_DH"/>
</dbReference>
<dbReference type="SMART" id="SM01294">
    <property type="entry name" value="PKS_PP_betabranch"/>
    <property type="match status" value="4"/>
</dbReference>
<dbReference type="Gene3D" id="3.30.559.10">
    <property type="entry name" value="Chloramphenicol acetyltransferase-like domain"/>
    <property type="match status" value="1"/>
</dbReference>
<evidence type="ECO:0000313" key="18">
    <source>
        <dbReference type="Proteomes" id="UP000220629"/>
    </source>
</evidence>
<feature type="domain" description="Carrier" evidence="14">
    <location>
        <begin position="4609"/>
        <end position="4682"/>
    </location>
</feature>
<dbReference type="InterPro" id="IPR025110">
    <property type="entry name" value="AMP-bd_C"/>
</dbReference>
<dbReference type="InterPro" id="IPR014031">
    <property type="entry name" value="Ketoacyl_synth_C"/>
</dbReference>
<dbReference type="GO" id="GO:0004312">
    <property type="term" value="F:fatty acid synthase activity"/>
    <property type="evidence" value="ECO:0007669"/>
    <property type="project" value="TreeGrafter"/>
</dbReference>
<dbReference type="Pfam" id="PF14765">
    <property type="entry name" value="PS-DH"/>
    <property type="match status" value="2"/>
</dbReference>
<comment type="pathway">
    <text evidence="3">Antibiotic biosynthesis.</text>
</comment>
<dbReference type="GO" id="GO:0006633">
    <property type="term" value="P:fatty acid biosynthetic process"/>
    <property type="evidence" value="ECO:0007669"/>
    <property type="project" value="InterPro"/>
</dbReference>
<feature type="compositionally biased region" description="Basic and acidic residues" evidence="13">
    <location>
        <begin position="1775"/>
        <end position="1797"/>
    </location>
</feature>
<evidence type="ECO:0000256" key="9">
    <source>
        <dbReference type="ARBA" id="ARBA00022857"/>
    </source>
</evidence>
<dbReference type="InterPro" id="IPR029063">
    <property type="entry name" value="SAM-dependent_MTases_sf"/>
</dbReference>
<dbReference type="Pfam" id="PF00668">
    <property type="entry name" value="Condensation"/>
    <property type="match status" value="1"/>
</dbReference>
<dbReference type="SMART" id="SM00826">
    <property type="entry name" value="PKS_DH"/>
    <property type="match status" value="2"/>
</dbReference>
<feature type="region of interest" description="Disordered" evidence="13">
    <location>
        <begin position="2518"/>
        <end position="2538"/>
    </location>
</feature>
<dbReference type="SUPFAM" id="SSF53901">
    <property type="entry name" value="Thiolase-like"/>
    <property type="match status" value="2"/>
</dbReference>
<evidence type="ECO:0000259" key="14">
    <source>
        <dbReference type="PROSITE" id="PS50075"/>
    </source>
</evidence>
<dbReference type="Pfam" id="PF13193">
    <property type="entry name" value="AMP-binding_C"/>
    <property type="match status" value="1"/>
</dbReference>
<feature type="region of interest" description="Disordered" evidence="13">
    <location>
        <begin position="2670"/>
        <end position="2708"/>
    </location>
</feature>
<dbReference type="PROSITE" id="PS52004">
    <property type="entry name" value="KS3_2"/>
    <property type="match status" value="2"/>
</dbReference>
<feature type="domain" description="PKS/mFAS DH" evidence="16">
    <location>
        <begin position="1804"/>
        <end position="2087"/>
    </location>
</feature>
<name>A0A2A7SDN1_BURGA</name>
<evidence type="ECO:0000259" key="15">
    <source>
        <dbReference type="PROSITE" id="PS52004"/>
    </source>
</evidence>
<dbReference type="SMART" id="SM00825">
    <property type="entry name" value="PKS_KS"/>
    <property type="match status" value="2"/>
</dbReference>
<dbReference type="InterPro" id="IPR006162">
    <property type="entry name" value="Ppantetheine_attach_site"/>
</dbReference>
<dbReference type="Gene3D" id="3.10.129.110">
    <property type="entry name" value="Polyketide synthase dehydratase"/>
    <property type="match status" value="2"/>
</dbReference>
<dbReference type="SMART" id="SM00823">
    <property type="entry name" value="PKS_PP"/>
    <property type="match status" value="5"/>
</dbReference>
<dbReference type="Pfam" id="PF22336">
    <property type="entry name" value="RhiE-like_linker"/>
    <property type="match status" value="2"/>
</dbReference>
<evidence type="ECO:0000259" key="16">
    <source>
        <dbReference type="PROSITE" id="PS52019"/>
    </source>
</evidence>
<dbReference type="InterPro" id="IPR000873">
    <property type="entry name" value="AMP-dep_synth/lig_dom"/>
</dbReference>
<dbReference type="SUPFAM" id="SSF52777">
    <property type="entry name" value="CoA-dependent acyltransferases"/>
    <property type="match status" value="2"/>
</dbReference>
<evidence type="ECO:0000256" key="7">
    <source>
        <dbReference type="ARBA" id="ARBA00022679"/>
    </source>
</evidence>
<feature type="domain" description="Carrier" evidence="14">
    <location>
        <begin position="2544"/>
        <end position="2624"/>
    </location>
</feature>
<keyword evidence="8" id="KW-0677">Repeat</keyword>
<dbReference type="Pfam" id="PF08242">
    <property type="entry name" value="Methyltransf_12"/>
    <property type="match status" value="1"/>
</dbReference>
<feature type="region of interest" description="Disordered" evidence="13">
    <location>
        <begin position="4577"/>
        <end position="4601"/>
    </location>
</feature>
<dbReference type="Pfam" id="PF00109">
    <property type="entry name" value="ketoacyl-synt"/>
    <property type="match status" value="2"/>
</dbReference>
<feature type="domain" description="Ketosynthase family 3 (KS3)" evidence="15">
    <location>
        <begin position="2716"/>
        <end position="3155"/>
    </location>
</feature>
<feature type="region of interest" description="Disordered" evidence="13">
    <location>
        <begin position="1770"/>
        <end position="1801"/>
    </location>
</feature>
<dbReference type="GO" id="GO:0005886">
    <property type="term" value="C:plasma membrane"/>
    <property type="evidence" value="ECO:0007669"/>
    <property type="project" value="TreeGrafter"/>
</dbReference>
<feature type="active site" description="Proton acceptor; for dehydratase activity" evidence="12">
    <location>
        <position position="3373"/>
    </location>
</feature>
<dbReference type="InterPro" id="IPR042104">
    <property type="entry name" value="PKS_dehydratase_sf"/>
</dbReference>
<dbReference type="SUPFAM" id="SSF53335">
    <property type="entry name" value="S-adenosyl-L-methionine-dependent methyltransferases"/>
    <property type="match status" value="1"/>
</dbReference>
<organism evidence="17 18">
    <name type="scientific">Burkholderia gladioli</name>
    <name type="common">Pseudomonas marginata</name>
    <name type="synonym">Phytomonas marginata</name>
    <dbReference type="NCBI Taxonomy" id="28095"/>
    <lineage>
        <taxon>Bacteria</taxon>
        <taxon>Pseudomonadati</taxon>
        <taxon>Pseudomonadota</taxon>
        <taxon>Betaproteobacteria</taxon>
        <taxon>Burkholderiales</taxon>
        <taxon>Burkholderiaceae</taxon>
        <taxon>Burkholderia</taxon>
    </lineage>
</organism>
<dbReference type="SUPFAM" id="SSF51735">
    <property type="entry name" value="NAD(P)-binding Rossmann-fold domains"/>
    <property type="match status" value="3"/>
</dbReference>
<feature type="region of interest" description="Disordered" evidence="13">
    <location>
        <begin position="4541"/>
        <end position="4560"/>
    </location>
</feature>
<keyword evidence="10" id="KW-0511">Multifunctional enzyme</keyword>
<evidence type="ECO:0000256" key="4">
    <source>
        <dbReference type="ARBA" id="ARBA00022450"/>
    </source>
</evidence>
<feature type="domain" description="Ketosynthase family 3 (KS3)" evidence="15">
    <location>
        <begin position="1176"/>
        <end position="1602"/>
    </location>
</feature>
<feature type="active site" description="Proton donor; for dehydratase activity" evidence="12">
    <location>
        <position position="2005"/>
    </location>
</feature>
<dbReference type="PROSITE" id="PS00455">
    <property type="entry name" value="AMP_BINDING"/>
    <property type="match status" value="1"/>
</dbReference>
<reference evidence="18" key="1">
    <citation type="submission" date="2017-09" db="EMBL/GenBank/DDBJ databases">
        <title>FDA dAtabase for Regulatory Grade micrObial Sequences (FDA-ARGOS): Supporting development and validation of Infectious Disease Dx tests.</title>
        <authorList>
            <person name="Minogue T."/>
            <person name="Wolcott M."/>
            <person name="Wasieloski L."/>
            <person name="Aguilar W."/>
            <person name="Moore D."/>
            <person name="Tallon L."/>
            <person name="Sadzewicz L."/>
            <person name="Ott S."/>
            <person name="Zhao X."/>
            <person name="Nagaraj S."/>
            <person name="Vavikolanu K."/>
            <person name="Aluvathingal J."/>
            <person name="Nadendla S."/>
            <person name="Sichtig H."/>
        </authorList>
    </citation>
    <scope>NUCLEOTIDE SEQUENCE [LARGE SCALE GENOMIC DNA]</scope>
    <source>
        <strain evidence="18">FDAARGOS_390</strain>
    </source>
</reference>
<dbReference type="Gene3D" id="3.30.70.3290">
    <property type="match status" value="1"/>
</dbReference>
<dbReference type="Proteomes" id="UP000220629">
    <property type="component" value="Unassembled WGS sequence"/>
</dbReference>
<feature type="domain" description="PKS/mFAS DH" evidence="16">
    <location>
        <begin position="3338"/>
        <end position="3634"/>
    </location>
</feature>
<dbReference type="GO" id="GO:0071770">
    <property type="term" value="P:DIM/DIP cell wall layer assembly"/>
    <property type="evidence" value="ECO:0007669"/>
    <property type="project" value="TreeGrafter"/>
</dbReference>
<evidence type="ECO:0000256" key="3">
    <source>
        <dbReference type="ARBA" id="ARBA00004792"/>
    </source>
</evidence>
<evidence type="ECO:0000256" key="5">
    <source>
        <dbReference type="ARBA" id="ARBA00022490"/>
    </source>
</evidence>
<keyword evidence="4" id="KW-0596">Phosphopantetheine</keyword>
<evidence type="ECO:0000256" key="12">
    <source>
        <dbReference type="PROSITE-ProRule" id="PRU01363"/>
    </source>
</evidence>
<dbReference type="InterPro" id="IPR014030">
    <property type="entry name" value="Ketoacyl_synth_N"/>
</dbReference>
<keyword evidence="5" id="KW-0963">Cytoplasm</keyword>
<feature type="region of interest" description="Disordered" evidence="13">
    <location>
        <begin position="1134"/>
        <end position="1157"/>
    </location>
</feature>
<dbReference type="InterPro" id="IPR036736">
    <property type="entry name" value="ACP-like_sf"/>
</dbReference>
<evidence type="ECO:0000256" key="10">
    <source>
        <dbReference type="ARBA" id="ARBA00023268"/>
    </source>
</evidence>
<evidence type="ECO:0000256" key="8">
    <source>
        <dbReference type="ARBA" id="ARBA00022737"/>
    </source>
</evidence>
<dbReference type="InterPro" id="IPR020841">
    <property type="entry name" value="PKS_Beta-ketoAc_synthase_dom"/>
</dbReference>
<dbReference type="Gene3D" id="3.40.50.720">
    <property type="entry name" value="NAD(P)-binding Rossmann-like Domain"/>
    <property type="match status" value="2"/>
</dbReference>
<feature type="domain" description="Carrier" evidence="14">
    <location>
        <begin position="4839"/>
        <end position="4912"/>
    </location>
</feature>
<evidence type="ECO:0000313" key="17">
    <source>
        <dbReference type="EMBL" id="PEH41360.1"/>
    </source>
</evidence>
<dbReference type="InterPro" id="IPR001242">
    <property type="entry name" value="Condensation_dom"/>
</dbReference>
<feature type="region of interest" description="N-terminal hotdog fold" evidence="12">
    <location>
        <begin position="3338"/>
        <end position="3464"/>
    </location>
</feature>
<dbReference type="CDD" id="cd08953">
    <property type="entry name" value="KR_2_SDR_x"/>
    <property type="match status" value="1"/>
</dbReference>
<evidence type="ECO:0000256" key="11">
    <source>
        <dbReference type="ARBA" id="ARBA00054155"/>
    </source>
</evidence>
<dbReference type="Gene3D" id="3.30.300.30">
    <property type="match status" value="1"/>
</dbReference>
<comment type="cofactor">
    <cofactor evidence="1">
        <name>pantetheine 4'-phosphate</name>
        <dbReference type="ChEBI" id="CHEBI:47942"/>
    </cofactor>
</comment>
<feature type="domain" description="Carrier" evidence="14">
    <location>
        <begin position="4732"/>
        <end position="4805"/>
    </location>
</feature>
<dbReference type="Pfam" id="PF00550">
    <property type="entry name" value="PP-binding"/>
    <property type="match status" value="5"/>
</dbReference>
<dbReference type="FunFam" id="3.40.47.10:FF:000019">
    <property type="entry name" value="Polyketide synthase type I"/>
    <property type="match status" value="1"/>
</dbReference>
<dbReference type="NCBIfam" id="TIGR01733">
    <property type="entry name" value="AA-adenyl-dom"/>
    <property type="match status" value="1"/>
</dbReference>
<dbReference type="PANTHER" id="PTHR43775">
    <property type="entry name" value="FATTY ACID SYNTHASE"/>
    <property type="match status" value="1"/>
</dbReference>
<dbReference type="Gene3D" id="3.40.50.150">
    <property type="entry name" value="Vaccinia Virus protein VP39"/>
    <property type="match status" value="1"/>
</dbReference>
<dbReference type="InterPro" id="IPR057326">
    <property type="entry name" value="KR_dom"/>
</dbReference>
<dbReference type="Gene3D" id="3.30.559.30">
    <property type="entry name" value="Nonribosomal peptide synthetase, condensation domain"/>
    <property type="match status" value="1"/>
</dbReference>
<dbReference type="InterPro" id="IPR054514">
    <property type="entry name" value="RhiE-like_linker"/>
</dbReference>
<dbReference type="GO" id="GO:0031177">
    <property type="term" value="F:phosphopantetheine binding"/>
    <property type="evidence" value="ECO:0007669"/>
    <property type="project" value="InterPro"/>
</dbReference>
<dbReference type="Gene3D" id="1.10.1200.10">
    <property type="entry name" value="ACP-like"/>
    <property type="match status" value="5"/>
</dbReference>
<dbReference type="InterPro" id="IPR045851">
    <property type="entry name" value="AMP-bd_C_sf"/>
</dbReference>
<dbReference type="InterPro" id="IPR020845">
    <property type="entry name" value="AMP-binding_CS"/>
</dbReference>
<accession>A0A2A7SDN1</accession>
<evidence type="ECO:0000256" key="6">
    <source>
        <dbReference type="ARBA" id="ARBA00022553"/>
    </source>
</evidence>
<sequence length="4923" mass="523504">MNAMISEVIRAYREGKLTTADLAGELRRGAEDGADCALSEGQRGIWALQALHEDRGAYNVPLCFAVRELRMDALRQALRVLAQRYPSLGAAIRVIDGEPRCIQPAVATLEPVVSTLAEALGAEAAAADEAAILAWLNRQAREPFALEDGPLCRVQVLELDGWRSARPAGEGRFDATWTIVALHVHHLVLDGQSLLLLVGTLFDTYHALVGGTRPAPGRALAASEAFADFVAEERALLAGEEGARRLAYWRRQLEGLPAALALPSMPNPGAAEPGPGVHALSLDAARAARVAAFAAQRNLSASALFLGLFTLLLHRHTGEPDIVVGMPVDARPPGRYRDTLGLFINMLPLRTRLAGEESMATLLERVQRQLVDAIAMQYPFGALVRELGLQGARDSAPLYRIAFMYQDFLGGLKVGEGVEPIGEIRQAGEYELVLEVVEAGPAGYTLNWKYDGARHGAPAVQAMARHYLALLDALLADASARLADCPMLPPDEVAWLLARGQGPQGRLPAERHVHEWIDARAARAPRAIALSCGDRSLDYARLVRDSDALAARLRRHGIGAGQAVAVRLERSIELVVSLLAVWKTGAAYVPLDPTYPDDWTEAILRDCRPAALLTQAALAAGTEALMRRVAGAADDAGQAASMSGAQAAGPVAIVIDAPEHDAAAAPRIASRDGAGLPPGLAYLIYTSGSTGTPKGVMVTHAALLNFLASMARRPGLDEHDTLLAVTTCCFDISILELFLPLVCGARCVICDSATARDGARLRELVDSSGATVMQATPSSWAMLCHAGWSNPRRLRVLCGGEPLPDTLKTQLLAFGGEVWNLYGPTETTIWSMLAPVTAERATSIGTPIDNTRVRIVDAYGNLQPIGVPGELCIAGAGLAAGYLNRPAETAARFVDGWPRALAGGERCYRTGDLARWREDGEIEHLGRIDFQVKIRGHRIEIEDVERHLARHPAIGAAAVVARRQAGGDQLVAYHVPRDADGAHDVPGAAELREYLAARLPDYMIPALFQPIDALPVTHNGKLDRKALAGRGVRLRVAAAGQTPAAGGGASDRRAEVARIEARLLTICRDVLGVDDIARDDGFFEAGGNSLSVALMAARVGAEFGIAAPGAGAFFRYPNVAALAAHLAERLRRQDDGEGGAAADEDADGRAHGGAGAARAAGARRAGAEGEARDELDDAIAIIGISCQFPGAIDHRAFWRNLREGRSGARFYSDQELREAGVPDALIRNRHYVPMQQTIEGKDLFDRSFFRLTTKDAQLMDPQFRLLLQHAWKVIEDAGYTRDQLADAGVYMSASNSYYQAMLRAAGNIDASDEYQAWLLAQGGTIPTRISYELGLTGPSLFVHSNCSSGLVSLSVAAKSLLQGESRYALVGAATVLPEAGIGYLHQPGLNLSSDGRCRTFDEDADGLTSGEGVAVLLVKRAREAIEDGDAVYAVLRGIAVNNDGADKVGFYAPSVGGQSEVIRKVLDATGIHPETIGYVEAHGTGTRLGDPVEVAALTEAYRRHTSRTGFCAIGSVKPNIGHLDTVAGLSGCIKVALSLRHGEIPPSIHYRKPNREIDFERSPFRVVDRLTPWPAVASGLPRRAALSSFGIGGTNVHLILEAREPAGQRASDTASAAASRLVVLSARGEERLRAQAAQLLAFLEQEAGALPDFDALAHTLQTGREAMRHRLALVVDGHDALAAALAGFLRGTPDAASCFAGESGQDATLSALFDDDAAGHALVAAWCAEGKLAKVAALWANGARIDWRRLYAGRAPRRVSLPTYPFAPEACPAAPRREPRSRPAGHDGRDEPRREAAPDAPRLHPLMHEEHVDGALTRFTATYSGEEFFLTDHLIRGKRILPGVAYLEMARLAAVRSQGEGAVSLHDVVWMAPIVVDAPCRVELRLDGAQATGSTGDAARVMRFAVASGAGEAGRTNSQGTIRVVPGAFEAVAAIDLAALLARCPREIPAQRFYHFLDSGGGQYGPSFRSVTALHLGEREVLARLALPASAGAPEAFVLHPSMMDAAFQIADSLVLQPRANGGCLPFFVKSLEMRRRPGREAWVHVRLAGGDGRVARYDIDLIDPDGTVCVSMREFSARAEAADGASEPNRYRAAVWQPGEPRDEREADAGAMVAGRHRGERDAPRVAVLEAAPRLSDELRRLGIDASWLPEGDDARHRPALRDLARDQAATQAEGRPRDLLVLADARQAPADDTLADWLGHDAAATGRRALVLVAGLAEASAERVAALVERERHGHAAEVRHEADGTRRVRGWIDAAVPRWLLETDALRPGGCYWIAGANGALGASLACHLLTVERVTVVLSDAQPPEPAIVEAIERHRGEGARLVCLTGDAGRDAADLAARIRDRHGRIDGVLHCAHDPAGASSRDTLAALAAIDAATRADALDFLAACAAPIGASVGETRVDDDACGEHRVGLVARFVDARQARVQAGIGFGRTVSVTAGAPLPWPGRTPLLRAGGIASQPALAVVQALYHALGSEQVALAVDWHRPGVAAAAVLPGASSAASSIVSPMVSPATAPAPQAMPAAGPLPAAKPAPARQADPDRIAACLKDVIAEVIRSAADEIDASQPFGDYGLDSLSLTSVSNRLNERYGLDASPTGALNPTLFFEHGSVQRMAAYLAAHHAACFAAAETDQAAEVLAPAVEAVLPGTDDGQAGLHHDIEARAWPARRDASPPAAGHGAPERDGGAATPAGDGSPPASAARRLADAGTVDADADAVAIIGISGRFPGARDVAEFERNLFEGRDCVGEIPAERWNWRDYLDDPQQQGDKTSSKWGGFIDGIAEFDPLFFNLSPKEAYLLDPAHRLLLMHAWWAIEDAGYNPVALAGSRTALFAGVAQSGYADLRREAGEGIEGNSFLGVVPSIALNRISHFLDLHGPSEPVETACSSSLVAMHRAVVSLRCGDADLALVGGVQTILSPHAHIGFGKAGMLAGDGRCKTFSDRADGFVRGEGIGMLFLKRLADARRDGDPVYGVIRGSAVNHDGRSNSLTAPNPAAQRDVIVEAHERAGSDPRRVGYIEAHGTGTKLGDPIEINALNQAFDALLRAQGEPGASFVPGACAIGSVKSNVGHLELAAGVSGVIKVLLQMARGQWVRSLHCETLNPYIQFDGGPFRVVGANAAWPRPLDRHGRELPRRAGVSSFGIGGVNAHVVIEEYREDGVRDAAEDGRPAAVLLSARDPERLIEQVRTLLAFLRAAPARPRLADLAYTLQVGREPMRERLGFVVGSLAELEARLAACVDGIPDAPGVYRGSVRPARGARPPEADGLERLVGIWLAGHKHEALLGAWIKGTRIDWAQLHPAGSPAAPRRVHLPGYPFAREHYWISETAAASPVSPASRPVGAAPAPHPLRRDAGHAGRFVLELDGGEAFLADHRVNGHRMLPGVMHLEIARAAARLSFGLGDAIRIRNLGWVRPVVAGDGPLRLSIELDRSDAPETAWRICGQDRLGERVIHSEGAVGRAALAEADRRLDLDALRASFAAAEAVDPAVWYEGFARAGIDYGPSHRGLERCLVGPAGVLARVRLPEAERAAARPFVLHPGLLDAVLQAAIGLRGTARADEVPRGTPYLPFALDTVDILGACDEAAWAWLRPSAARGDAAKAASQCIDIDVCDDAGRILVRLRGLSSRPLARRPAADAAQACAAPIAARAPSAELPDTAPAAIISADAELGLLARAATWSEPADAQRLVEAANRPAPGTRLFVLGGTEAERQAIAAAHAACEFAPGEDAGDGRAALDALRRRLDDGTALAHLIWIAPPEPAAARGDALVAAQGHGVLQLFRIVKLLLAAGYGAKSLDWTVVTRETHATSGADLPRPAHAGVHGLVGSMAKEYRNWRVRVLDMPAAEDWPVEAMLSARFDPDGNALAYRHHRWLARELVAIDLPEPRACAMKTGGVYVVIGGAGGIGEVWSRWMMARYRARIVWIGRREEDASMRARRERLACFGTPPVYLRADAADRDSLAAARERIAALRWDGQALPTSGVIHSAIVLADASLATMDEARFLAAWRAKADVSVRLAEVFGDDPLDFMLFFSSITSFGKTAGQSNYAAGCAFKDAFAAHLGRTLAYPVKVMNWGYWGSVGVVSEASYRERMTQAGFGSIEPEEGMQALERLLASRFAQVAVLKTLKPNLLGDARADRLDHYPGRDWPEGKAAPATAALQAALAARADHWQAQAASLEVTNPELETLIARGLLAGMLPCIEAAAPVAARHAKWFEESVSMLRGFGYLAPHAGGADARLSLSDAGRRAATGVWDDWARASLGWVEDDYRRVPMRLAEVCLRALPELLAGTRRATEVMFPGSSMALVEGLYKNNRKADLFNEVVHDAVLAHGRVLGRELDIIEVGAGTGGTTDGLLRKLAAQGVPVREYRYTDLSHAFLLHAREQYAPRAPFLSTGIFDVDRPIGPQGVPVGRYDLAIATNVLHATQDIRRALRNVKATLRAGGLLVLNELSLKSLFSHVTFGLLDGWWMYRDAELRIPGSPGIDMATWRRVLVEEGFEYVVFPAPALHVHGQQVVIAQSDGVVRQAREGTAPARMAAAAPAAASTASTASTSASAPEAVARSRRSPAAASVDAGIAAATATAPTPAPVTSEPAKHSASTVDTAGAGDIVHTTEGMHGYLRDLLSRVLKLPAERIEIDAPFASYGTDSIMAMALIAELEKDLGSLPKTLFFEHETIEELAAYLLEREAPALPDLPVVAQPATDSPASAVDGDEADQAAGGVPAAVSVEAGARVHTTEGMHDYLRDLLSRVLKLPAERIEIDAPFASYGTDSIMAMALIAELEKDLGSLPKTLFFEHETIEELAAYLLERDAPALPDLPAVAQPAAGGVPAPADVEPGAPAHTTEGMHDYLRDLLSRVLKLPAERIEIDAPFASYGTDSIMAMALIAELEKDLGSLPKTLFFEHETIEELAAYLLERQAQEKECHASNV</sequence>
<dbReference type="InterPro" id="IPR023213">
    <property type="entry name" value="CAT-like_dom_sf"/>
</dbReference>
<dbReference type="GO" id="GO:0004315">
    <property type="term" value="F:3-oxoacyl-[acyl-carrier-protein] synthase activity"/>
    <property type="evidence" value="ECO:0007669"/>
    <property type="project" value="InterPro"/>
</dbReference>
<evidence type="ECO:0000256" key="1">
    <source>
        <dbReference type="ARBA" id="ARBA00001957"/>
    </source>
</evidence>
<dbReference type="PANTHER" id="PTHR43775:SF37">
    <property type="entry name" value="SI:DKEY-61P9.11"/>
    <property type="match status" value="1"/>
</dbReference>
<proteinExistence type="predicted"/>
<keyword evidence="9" id="KW-0521">NADP</keyword>
<gene>
    <name evidence="17" type="ORF">CRM94_03830</name>
</gene>
<dbReference type="SUPFAM" id="SSF56801">
    <property type="entry name" value="Acetyl-CoA synthetase-like"/>
    <property type="match status" value="1"/>
</dbReference>
<dbReference type="SMART" id="SM00822">
    <property type="entry name" value="PKS_KR"/>
    <property type="match status" value="1"/>
</dbReference>
<dbReference type="InterPro" id="IPR049551">
    <property type="entry name" value="PKS_DH_C"/>
</dbReference>
<dbReference type="GO" id="GO:0009403">
    <property type="term" value="P:toxin biosynthetic process"/>
    <property type="evidence" value="ECO:0007669"/>
    <property type="project" value="UniProtKB-ARBA"/>
</dbReference>
<dbReference type="PROSITE" id="PS50075">
    <property type="entry name" value="CARRIER"/>
    <property type="match status" value="5"/>
</dbReference>
<dbReference type="PROSITE" id="PS00606">
    <property type="entry name" value="KS3_1"/>
    <property type="match status" value="1"/>
</dbReference>
<dbReference type="InterPro" id="IPR010071">
    <property type="entry name" value="AA_adenyl_dom"/>
</dbReference>